<comment type="caution">
    <text evidence="2">The sequence shown here is derived from an EMBL/GenBank/DDBJ whole genome shotgun (WGS) entry which is preliminary data.</text>
</comment>
<reference evidence="2" key="1">
    <citation type="submission" date="2021-01" db="EMBL/GenBank/DDBJ databases">
        <authorList>
            <consortium name="Genoscope - CEA"/>
            <person name="William W."/>
        </authorList>
    </citation>
    <scope>NUCLEOTIDE SEQUENCE</scope>
</reference>
<dbReference type="AlphaFoldDB" id="A0A8S1MCY9"/>
<evidence type="ECO:0000313" key="2">
    <source>
        <dbReference type="EMBL" id="CAD8077449.1"/>
    </source>
</evidence>
<sequence length="1032" mass="120669">MKVFEQLESAIKSNDTIIKLIPTLKLITNSLPFPDRHTYIKDPRLVKLLLIVYPLLPEAIDMILGQFLNVFKDQVEWIKGCCKAIEEYAVYKSNTIGTSKFYCLEFFQQVLHIAAQAGLELDDICYGFIIFLKHAESEKMVLYIMNKIEAVKEEYGYGIRSLNQFSELVESTVLQLYQEESNKNTEDQHFRSVAIGLQESQSKRVLHHQNTLSSPSMRSPAVSRQRSESFGSLNDEIVDNINIEEILIQEKPRILDSDQAEYFKSNERLQNLIYFITDPYLSQPSLIFDTDVLAENSIEFDSNNYKKFKNIKIDKLFTIRSFKTLLFLTDIHNHKLLNEVNAHLTQLVFRSISGFLQNTQSIGNITHIVALIQFYLKNDTKDTIYYFLYCNLHFQFLDYIYNSHVLDILIRFIDPNFIKIPQQIRDEIWIFLNSQGFISYIIGRIINKDYLGVNRKEFHVSKDGYNILKRIYEQKVINDENTSEQHTYNLSSNLDQYLGPLMPGKTIQQNLIKKKRVLHAAQTQIYTRRYSGAGMTGKFNKIILVENIQLSELNGISQDIDRFKDVIQYYQNNQFDNEESIPTNQGINKLGSEKIIPKSTHKSVMSDQFLKSDFLINQIDTKPIDIKSFLGENKSVDTKLPSLKSSTKFSGGSMHSSRILRQSSKQGQEINFKKKKSLKIDNIEEISNNFKKLNNPISSPTSAFRCHRFYPNSDISVIDHIMREEYQEYNQFNNEYFALQHSQLLNIIVNLFQGKNYKFQAQTDCFTQLIDEKLVNFERLMKHYTLKILEPENGSAYELGFLIVNILKKLSNCDSIQEQCNKIYRNQIPRLCRNIALLNKQQQFPQQLNLQSYSVNIIGSQKLIMYEILQIMICNVKIKYSNIFIKLNDTALHILIIQFHSSFHNGIYQNIFMNLVRHLFVYASEKQLLSLVFKVNLIESIHAAYKNTVINRVVIKEWNTEQYILYLQQLSQLIINAFDLREDLRQLRQSLIRLQSYQKLKELSQISQFQFDVNRYTKELIAAEQQLVKIKL</sequence>
<evidence type="ECO:0000313" key="3">
    <source>
        <dbReference type="Proteomes" id="UP000692954"/>
    </source>
</evidence>
<gene>
    <name evidence="2" type="ORF">PSON_ATCC_30995.1.T0360135</name>
</gene>
<keyword evidence="3" id="KW-1185">Reference proteome</keyword>
<dbReference type="Proteomes" id="UP000692954">
    <property type="component" value="Unassembled WGS sequence"/>
</dbReference>
<organism evidence="2 3">
    <name type="scientific">Paramecium sonneborni</name>
    <dbReference type="NCBI Taxonomy" id="65129"/>
    <lineage>
        <taxon>Eukaryota</taxon>
        <taxon>Sar</taxon>
        <taxon>Alveolata</taxon>
        <taxon>Ciliophora</taxon>
        <taxon>Intramacronucleata</taxon>
        <taxon>Oligohymenophorea</taxon>
        <taxon>Peniculida</taxon>
        <taxon>Parameciidae</taxon>
        <taxon>Paramecium</taxon>
    </lineage>
</organism>
<evidence type="ECO:0000256" key="1">
    <source>
        <dbReference type="SAM" id="MobiDB-lite"/>
    </source>
</evidence>
<proteinExistence type="predicted"/>
<dbReference type="OrthoDB" id="304527at2759"/>
<feature type="region of interest" description="Disordered" evidence="1">
    <location>
        <begin position="646"/>
        <end position="668"/>
    </location>
</feature>
<dbReference type="EMBL" id="CAJJDN010000036">
    <property type="protein sequence ID" value="CAD8077449.1"/>
    <property type="molecule type" value="Genomic_DNA"/>
</dbReference>
<protein>
    <submittedName>
        <fullName evidence="2">Uncharacterized protein</fullName>
    </submittedName>
</protein>
<name>A0A8S1MCY9_9CILI</name>
<accession>A0A8S1MCY9</accession>